<gene>
    <name evidence="1" type="ORF">PQQ68_20280</name>
</gene>
<reference evidence="1 2" key="1">
    <citation type="journal article" date="2024" name="Chem. Sci.">
        <title>Discovery of megapolipeptins by genome mining of a Burkholderiales bacteria collection.</title>
        <authorList>
            <person name="Paulo B.S."/>
            <person name="Recchia M.J.J."/>
            <person name="Lee S."/>
            <person name="Fergusson C.H."/>
            <person name="Romanowski S.B."/>
            <person name="Hernandez A."/>
            <person name="Krull N."/>
            <person name="Liu D.Y."/>
            <person name="Cavanagh H."/>
            <person name="Bos A."/>
            <person name="Gray C.A."/>
            <person name="Murphy B.T."/>
            <person name="Linington R.G."/>
            <person name="Eustaquio A.S."/>
        </authorList>
    </citation>
    <scope>NUCLEOTIDE SEQUENCE [LARGE SCALE GENOMIC DNA]</scope>
    <source>
        <strain evidence="1 2">RL17-335-BIF-A</strain>
    </source>
</reference>
<evidence type="ECO:0000313" key="2">
    <source>
        <dbReference type="Proteomes" id="UP001629367"/>
    </source>
</evidence>
<keyword evidence="2" id="KW-1185">Reference proteome</keyword>
<sequence length="70" mass="7801">MAAKKQNPCSLVVVNEKNGNVLHGTAAILHATSRAGGFDQYMADYGTEILRGTFETHMQEQRRPRLRRAS</sequence>
<proteinExistence type="predicted"/>
<dbReference type="RefSeq" id="WP_408214778.1">
    <property type="nucleotide sequence ID" value="NZ_JAQQBZ010000014.1"/>
</dbReference>
<accession>A0ABW9DB00</accession>
<organism evidence="1 2">
    <name type="scientific">Paraburkholderia dilworthii</name>
    <dbReference type="NCBI Taxonomy" id="948106"/>
    <lineage>
        <taxon>Bacteria</taxon>
        <taxon>Pseudomonadati</taxon>
        <taxon>Pseudomonadota</taxon>
        <taxon>Betaproteobacteria</taxon>
        <taxon>Burkholderiales</taxon>
        <taxon>Burkholderiaceae</taxon>
        <taxon>Paraburkholderia</taxon>
    </lineage>
</organism>
<dbReference type="EMBL" id="JAQQBZ010000014">
    <property type="protein sequence ID" value="MFM0595365.1"/>
    <property type="molecule type" value="Genomic_DNA"/>
</dbReference>
<comment type="caution">
    <text evidence="1">The sequence shown here is derived from an EMBL/GenBank/DDBJ whole genome shotgun (WGS) entry which is preliminary data.</text>
</comment>
<evidence type="ECO:0000313" key="1">
    <source>
        <dbReference type="EMBL" id="MFM0595365.1"/>
    </source>
</evidence>
<name>A0ABW9DB00_9BURK</name>
<protein>
    <submittedName>
        <fullName evidence="1">Uncharacterized protein</fullName>
    </submittedName>
</protein>
<dbReference type="Proteomes" id="UP001629367">
    <property type="component" value="Unassembled WGS sequence"/>
</dbReference>